<evidence type="ECO:0000259" key="1">
    <source>
        <dbReference type="Pfam" id="PF02121"/>
    </source>
</evidence>
<dbReference type="GO" id="GO:0008525">
    <property type="term" value="F:phosphatidylcholine transporter activity"/>
    <property type="evidence" value="ECO:0007669"/>
    <property type="project" value="TreeGrafter"/>
</dbReference>
<reference evidence="2 3" key="1">
    <citation type="submission" date="2020-02" db="EMBL/GenBank/DDBJ databases">
        <title>Relaxed selection underlies rapid genomic changes in the transitions from sociality to social parasitism in ants.</title>
        <authorList>
            <person name="Bi X."/>
        </authorList>
    </citation>
    <scope>NUCLEOTIDE SEQUENCE [LARGE SCALE GENOMIC DNA]</scope>
    <source>
        <strain evidence="2">BGI-DK2014b</strain>
        <tissue evidence="2">Whole body</tissue>
    </source>
</reference>
<name>A0A836JHN4_9HYME</name>
<accession>A0A836JHN4</accession>
<dbReference type="PRINTS" id="PR00391">
    <property type="entry name" value="PITRANSFER"/>
</dbReference>
<dbReference type="Proteomes" id="UP000670152">
    <property type="component" value="Unassembled WGS sequence"/>
</dbReference>
<dbReference type="GO" id="GO:0008526">
    <property type="term" value="F:phosphatidylinositol transfer activity"/>
    <property type="evidence" value="ECO:0007669"/>
    <property type="project" value="TreeGrafter"/>
</dbReference>
<organism evidence="2 3">
    <name type="scientific">Acromyrmex heyeri</name>
    <dbReference type="NCBI Taxonomy" id="230685"/>
    <lineage>
        <taxon>Eukaryota</taxon>
        <taxon>Metazoa</taxon>
        <taxon>Ecdysozoa</taxon>
        <taxon>Arthropoda</taxon>
        <taxon>Hexapoda</taxon>
        <taxon>Insecta</taxon>
        <taxon>Pterygota</taxon>
        <taxon>Neoptera</taxon>
        <taxon>Endopterygota</taxon>
        <taxon>Hymenoptera</taxon>
        <taxon>Apocrita</taxon>
        <taxon>Aculeata</taxon>
        <taxon>Formicoidea</taxon>
        <taxon>Formicidae</taxon>
        <taxon>Myrmicinae</taxon>
        <taxon>Acromyrmex</taxon>
    </lineage>
</organism>
<dbReference type="Gene3D" id="3.30.530.20">
    <property type="match status" value="1"/>
</dbReference>
<dbReference type="AlphaFoldDB" id="A0A836JHN4"/>
<dbReference type="GO" id="GO:0035091">
    <property type="term" value="F:phosphatidylinositol binding"/>
    <property type="evidence" value="ECO:0007669"/>
    <property type="project" value="TreeGrafter"/>
</dbReference>
<feature type="domain" description="Phosphatidylinositol transfer protein N-terminal" evidence="1">
    <location>
        <begin position="1"/>
        <end position="238"/>
    </location>
</feature>
<protein>
    <submittedName>
        <fullName evidence="2">PIPNA protein</fullName>
    </submittedName>
</protein>
<gene>
    <name evidence="2" type="primary">Pitpna</name>
    <name evidence="2" type="ORF">G6Z77_0015606</name>
</gene>
<dbReference type="GO" id="GO:0005737">
    <property type="term" value="C:cytoplasm"/>
    <property type="evidence" value="ECO:0007669"/>
    <property type="project" value="TreeGrafter"/>
</dbReference>
<dbReference type="PANTHER" id="PTHR10658">
    <property type="entry name" value="PHOSPHATIDYLINOSITOL TRANSFER PROTEIN"/>
    <property type="match status" value="1"/>
</dbReference>
<dbReference type="Pfam" id="PF02121">
    <property type="entry name" value="IP_trans"/>
    <property type="match status" value="1"/>
</dbReference>
<dbReference type="OrthoDB" id="18453at2759"/>
<dbReference type="FunFam" id="3.30.530.20:FF:000025">
    <property type="entry name" value="Phosphatidylinositol transfer protein beta"/>
    <property type="match status" value="1"/>
</dbReference>
<comment type="caution">
    <text evidence="2">The sequence shown here is derived from an EMBL/GenBank/DDBJ whole genome shotgun (WGS) entry which is preliminary data.</text>
</comment>
<dbReference type="EMBL" id="JAANIB010010039">
    <property type="protein sequence ID" value="KAG5320571.1"/>
    <property type="molecule type" value="Genomic_DNA"/>
</dbReference>
<evidence type="ECO:0000313" key="3">
    <source>
        <dbReference type="Proteomes" id="UP000670152"/>
    </source>
</evidence>
<dbReference type="InterPro" id="IPR001666">
    <property type="entry name" value="PI_transfer"/>
</dbReference>
<dbReference type="PANTHER" id="PTHR10658:SF11">
    <property type="entry name" value="VIBRATOR, ISOFORM B"/>
    <property type="match status" value="1"/>
</dbReference>
<sequence>QYQVAQLYSVAEASKNNTGGGEGIEVLKNEPFTDYPLLGGKYSSGQYTYKIYHLASKVPAFIRILLPKNSLEIHEEAWNAYPYCKTVITNPGYMKDNFVIMIESFHIGDVGNQHNVHELPPDKLKIREVVHIDIANDPIASADYKVDEDPSKFKSQKTGRGPLVGKDWKHNVQPVMTCYKLVTCEFKWFGLQTRIEGFIQKAERRLFTNFHRQVFCWIDGWYGLTMEDIRAIEDNTKEELDRVRRISLFFTSSVLTFQRARACSPCRSYGGNTGKICFLSLGFSKYSFSIFRSIRIIRRFAQIVLAYVVYVELISKISGHFFQDKFVLIRYTQESFNGSEKREKCKLCTNTTTILKCNKCFHFTLKNIRRQLLFSIIIIQLIII</sequence>
<dbReference type="InterPro" id="IPR023393">
    <property type="entry name" value="START-like_dom_sf"/>
</dbReference>
<feature type="non-terminal residue" evidence="2">
    <location>
        <position position="1"/>
    </location>
</feature>
<dbReference type="SUPFAM" id="SSF55961">
    <property type="entry name" value="Bet v1-like"/>
    <property type="match status" value="1"/>
</dbReference>
<keyword evidence="3" id="KW-1185">Reference proteome</keyword>
<proteinExistence type="predicted"/>
<dbReference type="CDD" id="cd08888">
    <property type="entry name" value="SRPBCC_PITPNA-B_like"/>
    <property type="match status" value="1"/>
</dbReference>
<dbReference type="GO" id="GO:0031210">
    <property type="term" value="F:phosphatidylcholine binding"/>
    <property type="evidence" value="ECO:0007669"/>
    <property type="project" value="TreeGrafter"/>
</dbReference>
<feature type="non-terminal residue" evidence="2">
    <location>
        <position position="384"/>
    </location>
</feature>
<evidence type="ECO:0000313" key="2">
    <source>
        <dbReference type="EMBL" id="KAG5320571.1"/>
    </source>
</evidence>
<dbReference type="InterPro" id="IPR055261">
    <property type="entry name" value="PI_transfer_N"/>
</dbReference>